<dbReference type="InterPro" id="IPR008271">
    <property type="entry name" value="Ser/Thr_kinase_AS"/>
</dbReference>
<gene>
    <name evidence="6" type="ORF">ACFQW9_08285</name>
</gene>
<dbReference type="Pfam" id="PF00069">
    <property type="entry name" value="Pkinase"/>
    <property type="match status" value="1"/>
</dbReference>
<evidence type="ECO:0000256" key="2">
    <source>
        <dbReference type="ARBA" id="ARBA00022840"/>
    </source>
</evidence>
<dbReference type="PANTHER" id="PTHR34512">
    <property type="entry name" value="CELL SURFACE PROTEIN"/>
    <property type="match status" value="1"/>
</dbReference>
<organism evidence="6 7">
    <name type="scientific">Streptomyces caviscabies</name>
    <dbReference type="NCBI Taxonomy" id="90079"/>
    <lineage>
        <taxon>Bacteria</taxon>
        <taxon>Bacillati</taxon>
        <taxon>Actinomycetota</taxon>
        <taxon>Actinomycetes</taxon>
        <taxon>Kitasatosporales</taxon>
        <taxon>Streptomycetaceae</taxon>
        <taxon>Streptomyces</taxon>
    </lineage>
</organism>
<evidence type="ECO:0000313" key="6">
    <source>
        <dbReference type="EMBL" id="MFC7350630.1"/>
    </source>
</evidence>
<dbReference type="CDD" id="cd14014">
    <property type="entry name" value="STKc_PknB_like"/>
    <property type="match status" value="1"/>
</dbReference>
<dbReference type="RefSeq" id="WP_319287561.1">
    <property type="nucleotide sequence ID" value="NZ_JBHTCK010000002.1"/>
</dbReference>
<evidence type="ECO:0000259" key="5">
    <source>
        <dbReference type="PROSITE" id="PS50011"/>
    </source>
</evidence>
<evidence type="ECO:0000256" key="4">
    <source>
        <dbReference type="SAM" id="MobiDB-lite"/>
    </source>
</evidence>
<dbReference type="InterPro" id="IPR011009">
    <property type="entry name" value="Kinase-like_dom_sf"/>
</dbReference>
<dbReference type="PROSITE" id="PS50011">
    <property type="entry name" value="PROTEIN_KINASE_DOM"/>
    <property type="match status" value="1"/>
</dbReference>
<dbReference type="PROSITE" id="PS00107">
    <property type="entry name" value="PROTEIN_KINASE_ATP"/>
    <property type="match status" value="1"/>
</dbReference>
<feature type="domain" description="Protein kinase" evidence="5">
    <location>
        <begin position="16"/>
        <end position="265"/>
    </location>
</feature>
<dbReference type="EMBL" id="JBHTCK010000002">
    <property type="protein sequence ID" value="MFC7350630.1"/>
    <property type="molecule type" value="Genomic_DNA"/>
</dbReference>
<dbReference type="Gene3D" id="2.130.10.10">
    <property type="entry name" value="YVTN repeat-like/Quinoprotein amine dehydrogenase"/>
    <property type="match status" value="3"/>
</dbReference>
<keyword evidence="2 3" id="KW-0067">ATP-binding</keyword>
<dbReference type="Proteomes" id="UP001596509">
    <property type="component" value="Unassembled WGS sequence"/>
</dbReference>
<reference evidence="7" key="1">
    <citation type="journal article" date="2019" name="Int. J. Syst. Evol. Microbiol.">
        <title>The Global Catalogue of Microorganisms (GCM) 10K type strain sequencing project: providing services to taxonomists for standard genome sequencing and annotation.</title>
        <authorList>
            <consortium name="The Broad Institute Genomics Platform"/>
            <consortium name="The Broad Institute Genome Sequencing Center for Infectious Disease"/>
            <person name="Wu L."/>
            <person name="Ma J."/>
        </authorList>
    </citation>
    <scope>NUCLEOTIDE SEQUENCE [LARGE SCALE GENOMIC DNA]</scope>
    <source>
        <strain evidence="7">ICMP 19430</strain>
    </source>
</reference>
<dbReference type="PROSITE" id="PS00108">
    <property type="entry name" value="PROTEIN_KINASE_ST"/>
    <property type="match status" value="1"/>
</dbReference>
<dbReference type="SMART" id="SM00220">
    <property type="entry name" value="S_TKc"/>
    <property type="match status" value="1"/>
</dbReference>
<sequence length="761" mass="79475">MFDGLEPEDPRQVGRYRIVARIGAGGMGQVYLGRSPGGRPVALKVVRPELARDMDFRRRFVREVTAARRVNGAFTAGVVDADPDGSPAWLATVYVSGVSLGEAVAQHGPWQAEHVLALGAGLAEALEAIHAAGVVHRDLKPSNVLLAPDGPRVIDFGISTASEASALTHTGTTIGTPGFMSPEQLTGRPVGPPSDVFALGAVLAYTAVGVGPFGTGTPHALHFRAVYEEPDLDALPLELRRTVAACLAKEPDQRPTLADLLHRMTTAGERATAEATTLLTEPGWMPDEVDRLVRAKASTPLPRSPASSTAPAAAPTPTAPDLPAAPHGAAPEPLQTPAAPAAAAATDTPPVTAPALHDEPTRTAGQAVQSPGSPPPPLSRRGALFALTGTAAAAGLAVAVWKTADGRSGSAGSPSTLQPSARKPTRTTSPPAPRKPGEQLWSFRTDAEVKSKPTIANGVVYFGSNDNHVYALDAATGKKRWSLDTGSVVYSASAVVGDLLYVGTYLNGLYAVDAATGKKRWVFGDGSIFWSPVVVDNVVYVGSSDGHLYAVDAATGKKRWAFRCRENGDVTAAPVVVNGVVYFASDDDHLYALDAGTGKRRWAFPILDGVDSAPVVADGLVYVTSSRLYAVNAVTGKQRWSRAGAPYKKVGAGNRALLAPTVADGVVYVGDSIEYLFALDAATGKQRWAFETESSIFSASAVADGVVYVCSEDSHLYAVDARTGKKRWAFRTGAGLESSPTVAGDVIYVGSKDHALYAIQT</sequence>
<feature type="binding site" evidence="3">
    <location>
        <position position="44"/>
    </location>
    <ligand>
        <name>ATP</name>
        <dbReference type="ChEBI" id="CHEBI:30616"/>
    </ligand>
</feature>
<dbReference type="InterPro" id="IPR002372">
    <property type="entry name" value="PQQ_rpt_dom"/>
</dbReference>
<dbReference type="Gene3D" id="3.30.200.20">
    <property type="entry name" value="Phosphorylase Kinase, domain 1"/>
    <property type="match status" value="1"/>
</dbReference>
<dbReference type="InterPro" id="IPR000719">
    <property type="entry name" value="Prot_kinase_dom"/>
</dbReference>
<dbReference type="InterPro" id="IPR018391">
    <property type="entry name" value="PQQ_b-propeller_rpt"/>
</dbReference>
<accession>A0ABW2M9X6</accession>
<evidence type="ECO:0000256" key="3">
    <source>
        <dbReference type="PROSITE-ProRule" id="PRU10141"/>
    </source>
</evidence>
<comment type="caution">
    <text evidence="6">The sequence shown here is derived from an EMBL/GenBank/DDBJ whole genome shotgun (WGS) entry which is preliminary data.</text>
</comment>
<dbReference type="InterPro" id="IPR017441">
    <property type="entry name" value="Protein_kinase_ATP_BS"/>
</dbReference>
<feature type="region of interest" description="Disordered" evidence="4">
    <location>
        <begin position="299"/>
        <end position="381"/>
    </location>
</feature>
<dbReference type="Pfam" id="PF13360">
    <property type="entry name" value="PQQ_2"/>
    <property type="match status" value="2"/>
</dbReference>
<feature type="compositionally biased region" description="Polar residues" evidence="4">
    <location>
        <begin position="410"/>
        <end position="419"/>
    </location>
</feature>
<feature type="region of interest" description="Disordered" evidence="4">
    <location>
        <begin position="405"/>
        <end position="438"/>
    </location>
</feature>
<evidence type="ECO:0000256" key="1">
    <source>
        <dbReference type="ARBA" id="ARBA00022741"/>
    </source>
</evidence>
<dbReference type="InterPro" id="IPR011047">
    <property type="entry name" value="Quinoprotein_ADH-like_sf"/>
</dbReference>
<dbReference type="SMART" id="SM00564">
    <property type="entry name" value="PQQ"/>
    <property type="match status" value="7"/>
</dbReference>
<dbReference type="PANTHER" id="PTHR34512:SF30">
    <property type="entry name" value="OUTER MEMBRANE PROTEIN ASSEMBLY FACTOR BAMB"/>
    <property type="match status" value="1"/>
</dbReference>
<keyword evidence="7" id="KW-1185">Reference proteome</keyword>
<name>A0ABW2M9X6_9ACTN</name>
<dbReference type="InterPro" id="IPR015943">
    <property type="entry name" value="WD40/YVTN_repeat-like_dom_sf"/>
</dbReference>
<dbReference type="Gene3D" id="1.10.510.10">
    <property type="entry name" value="Transferase(Phosphotransferase) domain 1"/>
    <property type="match status" value="1"/>
</dbReference>
<evidence type="ECO:0000313" key="7">
    <source>
        <dbReference type="Proteomes" id="UP001596509"/>
    </source>
</evidence>
<protein>
    <submittedName>
        <fullName evidence="6">PQQ-binding-like beta-propeller repeat protein</fullName>
    </submittedName>
</protein>
<proteinExistence type="predicted"/>
<feature type="compositionally biased region" description="Low complexity" evidence="4">
    <location>
        <begin position="299"/>
        <end position="355"/>
    </location>
</feature>
<dbReference type="SUPFAM" id="SSF56112">
    <property type="entry name" value="Protein kinase-like (PK-like)"/>
    <property type="match status" value="1"/>
</dbReference>
<dbReference type="SUPFAM" id="SSF50998">
    <property type="entry name" value="Quinoprotein alcohol dehydrogenase-like"/>
    <property type="match status" value="2"/>
</dbReference>
<keyword evidence="1 3" id="KW-0547">Nucleotide-binding</keyword>